<evidence type="ECO:0000259" key="5">
    <source>
        <dbReference type="PROSITE" id="PS50041"/>
    </source>
</evidence>
<gene>
    <name evidence="6" type="primary">CD302</name>
</gene>
<dbReference type="Gene3D" id="3.10.100.10">
    <property type="entry name" value="Mannose-Binding Protein A, subunit A"/>
    <property type="match status" value="1"/>
</dbReference>
<comment type="subcellular location">
    <subcellularLocation>
        <location evidence="1">Secreted</location>
    </subcellularLocation>
</comment>
<dbReference type="InterPro" id="IPR016187">
    <property type="entry name" value="CTDL_fold"/>
</dbReference>
<reference evidence="6" key="2">
    <citation type="submission" date="2025-08" db="UniProtKB">
        <authorList>
            <consortium name="Ensembl"/>
        </authorList>
    </citation>
    <scope>IDENTIFICATION</scope>
</reference>
<evidence type="ECO:0000313" key="7">
    <source>
        <dbReference type="Proteomes" id="UP000472272"/>
    </source>
</evidence>
<dbReference type="Proteomes" id="UP000472272">
    <property type="component" value="Chromosome 1"/>
</dbReference>
<feature type="transmembrane region" description="Helical" evidence="4">
    <location>
        <begin position="183"/>
        <end position="206"/>
    </location>
</feature>
<dbReference type="GeneTree" id="ENSGT01150000286973"/>
<dbReference type="Pfam" id="PF00059">
    <property type="entry name" value="Lectin_C"/>
    <property type="match status" value="1"/>
</dbReference>
<keyword evidence="4" id="KW-0812">Transmembrane</keyword>
<dbReference type="InterPro" id="IPR001304">
    <property type="entry name" value="C-type_lectin-like"/>
</dbReference>
<dbReference type="Ensembl" id="ENSPMRT00000014050.1">
    <property type="protein sequence ID" value="ENSPMRP00000013164.1"/>
    <property type="gene ID" value="ENSPMRG00000008807.1"/>
</dbReference>
<dbReference type="InterPro" id="IPR016186">
    <property type="entry name" value="C-type_lectin-like/link_sf"/>
</dbReference>
<proteinExistence type="predicted"/>
<dbReference type="OMA" id="HMSTISV"/>
<keyword evidence="4" id="KW-0472">Membrane</keyword>
<dbReference type="CDD" id="cd00037">
    <property type="entry name" value="CLECT"/>
    <property type="match status" value="1"/>
</dbReference>
<dbReference type="GO" id="GO:0005938">
    <property type="term" value="C:cell cortex"/>
    <property type="evidence" value="ECO:0007669"/>
    <property type="project" value="Ensembl"/>
</dbReference>
<keyword evidence="7" id="KW-1185">Reference proteome</keyword>
<organism evidence="6 7">
    <name type="scientific">Podarcis muralis</name>
    <name type="common">Wall lizard</name>
    <name type="synonym">Lacerta muralis</name>
    <dbReference type="NCBI Taxonomy" id="64176"/>
    <lineage>
        <taxon>Eukaryota</taxon>
        <taxon>Metazoa</taxon>
        <taxon>Chordata</taxon>
        <taxon>Craniata</taxon>
        <taxon>Vertebrata</taxon>
        <taxon>Euteleostomi</taxon>
        <taxon>Lepidosauria</taxon>
        <taxon>Squamata</taxon>
        <taxon>Bifurcata</taxon>
        <taxon>Unidentata</taxon>
        <taxon>Episquamata</taxon>
        <taxon>Laterata</taxon>
        <taxon>Lacertibaenia</taxon>
        <taxon>Lacertidae</taxon>
        <taxon>Podarcis</taxon>
    </lineage>
</organism>
<evidence type="ECO:0000256" key="2">
    <source>
        <dbReference type="ARBA" id="ARBA00022525"/>
    </source>
</evidence>
<feature type="domain" description="C-type lectin" evidence="5">
    <location>
        <begin position="72"/>
        <end position="158"/>
    </location>
</feature>
<name>A0A670INQ3_PODMU</name>
<dbReference type="InterPro" id="IPR050976">
    <property type="entry name" value="Snaclec"/>
</dbReference>
<keyword evidence="2" id="KW-0964">Secreted</keyword>
<dbReference type="PANTHER" id="PTHR22991:SF42">
    <property type="entry name" value="C-TYPE LECTIN DOMAIN-CONTAINING PROTEIN"/>
    <property type="match status" value="1"/>
</dbReference>
<dbReference type="PROSITE" id="PS50041">
    <property type="entry name" value="C_TYPE_LECTIN_2"/>
    <property type="match status" value="1"/>
</dbReference>
<dbReference type="GO" id="GO:0006909">
    <property type="term" value="P:phagocytosis"/>
    <property type="evidence" value="ECO:0007669"/>
    <property type="project" value="Ensembl"/>
</dbReference>
<evidence type="ECO:0000256" key="1">
    <source>
        <dbReference type="ARBA" id="ARBA00004613"/>
    </source>
</evidence>
<evidence type="ECO:0000256" key="4">
    <source>
        <dbReference type="SAM" id="Phobius"/>
    </source>
</evidence>
<evidence type="ECO:0000313" key="6">
    <source>
        <dbReference type="Ensembl" id="ENSPMRP00000013164.1"/>
    </source>
</evidence>
<protein>
    <submittedName>
        <fullName evidence="6">CD302 molecule</fullName>
    </submittedName>
</protein>
<evidence type="ECO:0000256" key="3">
    <source>
        <dbReference type="ARBA" id="ARBA00023157"/>
    </source>
</evidence>
<dbReference type="GO" id="GO:0030175">
    <property type="term" value="C:filopodium"/>
    <property type="evidence" value="ECO:0007669"/>
    <property type="project" value="Ensembl"/>
</dbReference>
<sequence length="243" mass="27409">MLLYVAADTLAYLGTQTQLTRVVGLGGWACLSFMNWGGERDTQNLIVLEHKKRSHMSTISVQSILDEDLTKPSGADIISINTKEENSFIRSTFCTHWHGPEYISLGMFFDTDENVFKWYDQSKVNFTNWIEEESNEELINTCAVMQTSSGQWKKAACEHLPLTEVLCETSIPYEKKYLPDETAWTTTLVITSTVIVAVSAAFLWYLYQRRVSSGTGCTAYSSTTQVPSSDEVVLVEEENEYTA</sequence>
<accession>A0A670INQ3</accession>
<reference evidence="6" key="3">
    <citation type="submission" date="2025-09" db="UniProtKB">
        <authorList>
            <consortium name="Ensembl"/>
        </authorList>
    </citation>
    <scope>IDENTIFICATION</scope>
</reference>
<dbReference type="SUPFAM" id="SSF56436">
    <property type="entry name" value="C-type lectin-like"/>
    <property type="match status" value="1"/>
</dbReference>
<keyword evidence="4" id="KW-1133">Transmembrane helix</keyword>
<dbReference type="AlphaFoldDB" id="A0A670INQ3"/>
<reference evidence="6 7" key="1">
    <citation type="journal article" date="2019" name="Proc. Natl. Acad. Sci. U.S.A.">
        <title>Regulatory changes in pterin and carotenoid genes underlie balanced color polymorphisms in the wall lizard.</title>
        <authorList>
            <person name="Andrade P."/>
            <person name="Pinho C."/>
            <person name="Perez I de Lanuza G."/>
            <person name="Afonso S."/>
            <person name="Brejcha J."/>
            <person name="Rubin C.J."/>
            <person name="Wallerman O."/>
            <person name="Pereira P."/>
            <person name="Sabatino S.J."/>
            <person name="Bellati A."/>
            <person name="Pellitteri-Rosa D."/>
            <person name="Bosakova Z."/>
            <person name="Bunikis I."/>
            <person name="Carretero M.A."/>
            <person name="Feiner N."/>
            <person name="Marsik P."/>
            <person name="Pauperio F."/>
            <person name="Salvi D."/>
            <person name="Soler L."/>
            <person name="While G.M."/>
            <person name="Uller T."/>
            <person name="Font E."/>
            <person name="Andersson L."/>
            <person name="Carneiro M."/>
        </authorList>
    </citation>
    <scope>NUCLEOTIDE SEQUENCE</scope>
</reference>
<dbReference type="GO" id="GO:0005576">
    <property type="term" value="C:extracellular region"/>
    <property type="evidence" value="ECO:0007669"/>
    <property type="project" value="UniProtKB-SubCell"/>
</dbReference>
<keyword evidence="3" id="KW-1015">Disulfide bond</keyword>
<dbReference type="PANTHER" id="PTHR22991">
    <property type="entry name" value="PROTEIN CBG13490"/>
    <property type="match status" value="1"/>
</dbReference>